<dbReference type="NCBIfam" id="TIGR00229">
    <property type="entry name" value="sensory_box"/>
    <property type="match status" value="1"/>
</dbReference>
<dbReference type="Pfam" id="PF00512">
    <property type="entry name" value="HisKA"/>
    <property type="match status" value="1"/>
</dbReference>
<evidence type="ECO:0000256" key="5">
    <source>
        <dbReference type="ARBA" id="ARBA00022777"/>
    </source>
</evidence>
<evidence type="ECO:0000256" key="2">
    <source>
        <dbReference type="ARBA" id="ARBA00012438"/>
    </source>
</evidence>
<dbReference type="InterPro" id="IPR000014">
    <property type="entry name" value="PAS"/>
</dbReference>
<evidence type="ECO:0000256" key="4">
    <source>
        <dbReference type="ARBA" id="ARBA00022679"/>
    </source>
</evidence>
<feature type="domain" description="PAS" evidence="8">
    <location>
        <begin position="11"/>
        <end position="84"/>
    </location>
</feature>
<dbReference type="PANTHER" id="PTHR43711:SF26">
    <property type="entry name" value="SENSOR HISTIDINE KINASE RCSC"/>
    <property type="match status" value="1"/>
</dbReference>
<dbReference type="InterPro" id="IPR036097">
    <property type="entry name" value="HisK_dim/P_sf"/>
</dbReference>
<dbReference type="PROSITE" id="PS50113">
    <property type="entry name" value="PAC"/>
    <property type="match status" value="1"/>
</dbReference>
<comment type="catalytic activity">
    <reaction evidence="1">
        <text>ATP + protein L-histidine = ADP + protein N-phospho-L-histidine.</text>
        <dbReference type="EC" id="2.7.13.3"/>
    </reaction>
</comment>
<dbReference type="InterPro" id="IPR003018">
    <property type="entry name" value="GAF"/>
</dbReference>
<gene>
    <name evidence="10" type="ORF">SAMN05216283_102574</name>
</gene>
<dbReference type="EC" id="2.7.13.3" evidence="2"/>
<feature type="domain" description="Histidine kinase" evidence="7">
    <location>
        <begin position="336"/>
        <end position="558"/>
    </location>
</feature>
<dbReference type="CDD" id="cd00130">
    <property type="entry name" value="PAS"/>
    <property type="match status" value="1"/>
</dbReference>
<feature type="domain" description="PAC" evidence="9">
    <location>
        <begin position="88"/>
        <end position="141"/>
    </location>
</feature>
<dbReference type="AlphaFoldDB" id="A0A1I2FRL4"/>
<keyword evidence="5" id="KW-0418">Kinase</keyword>
<dbReference type="InterPro" id="IPR005467">
    <property type="entry name" value="His_kinase_dom"/>
</dbReference>
<dbReference type="Pfam" id="PF02518">
    <property type="entry name" value="HATPase_c"/>
    <property type="match status" value="1"/>
</dbReference>
<dbReference type="InterPro" id="IPR000700">
    <property type="entry name" value="PAS-assoc_C"/>
</dbReference>
<dbReference type="PRINTS" id="PR00344">
    <property type="entry name" value="BCTRLSENSOR"/>
</dbReference>
<dbReference type="CDD" id="cd00082">
    <property type="entry name" value="HisKA"/>
    <property type="match status" value="1"/>
</dbReference>
<dbReference type="PROSITE" id="PS50109">
    <property type="entry name" value="HIS_KIN"/>
    <property type="match status" value="1"/>
</dbReference>
<evidence type="ECO:0000256" key="6">
    <source>
        <dbReference type="ARBA" id="ARBA00023012"/>
    </source>
</evidence>
<proteinExistence type="predicted"/>
<dbReference type="SMART" id="SM00065">
    <property type="entry name" value="GAF"/>
    <property type="match status" value="1"/>
</dbReference>
<dbReference type="Pfam" id="PF08447">
    <property type="entry name" value="PAS_3"/>
    <property type="match status" value="1"/>
</dbReference>
<name>A0A1I2FRL4_9BACT</name>
<evidence type="ECO:0000256" key="1">
    <source>
        <dbReference type="ARBA" id="ARBA00000085"/>
    </source>
</evidence>
<evidence type="ECO:0000313" key="10">
    <source>
        <dbReference type="EMBL" id="SFF07643.1"/>
    </source>
</evidence>
<evidence type="ECO:0000313" key="11">
    <source>
        <dbReference type="Proteomes" id="UP000198964"/>
    </source>
</evidence>
<dbReference type="InterPro" id="IPR050736">
    <property type="entry name" value="Sensor_HK_Regulatory"/>
</dbReference>
<dbReference type="InterPro" id="IPR035965">
    <property type="entry name" value="PAS-like_dom_sf"/>
</dbReference>
<dbReference type="InterPro" id="IPR029016">
    <property type="entry name" value="GAF-like_dom_sf"/>
</dbReference>
<sequence>MEQRQKIVQTRESILQSAFDTAQIGIWHLDTESNEVTVNDTWAQIIGHSSDELITLTFQQWFKLCHPEDQRLMADSLYAATQAGKKHFTFRMRLKHKDGSWVWTQINGGVSEADSLGYTKALSGTLTDVSELYQSKKDLHYRYEIEQLVSGISSDFVGIQIHETDKVINQALKKVGQFLNIDRCYVFQFRKHNSIMFNTHEWCGSGIQSEMEHLQDLPTSLFAWWMKRLNKLQHIYIKQVKDMPRDAVAEKEVLLQQDITSLLVVPIHFQKNLMGFIGFDSVRKEKEWPEADIHLIKTVAHTIANAFNAKIHQEVLVKAKEKAEESDQIKSAFLATINHELRTPLHHILGFSELLRMNKIPPQEVSSFADKIYKSGKNLLLIIEDILNLALADESYVQVRKEKIGGNDIFMQHKTLLDEMLRSSDKAKNIKLVYKSSPAFSNAQFLVDTSKINQIIVNLLKNAIKFTKSGSIEYQAELTNKKLSFKIKDTGIGIAQHQQQLIFDFFRQADDSSTRAYNGIGVGLAISKRITKILGGDLTVQSIQNEGSTFILSIPIEIVRHAEKAVNSTQNIIR</sequence>
<dbReference type="CDD" id="cd16922">
    <property type="entry name" value="HATPase_EvgS-ArcB-TorS-like"/>
    <property type="match status" value="1"/>
</dbReference>
<dbReference type="SMART" id="SM00091">
    <property type="entry name" value="PAS"/>
    <property type="match status" value="1"/>
</dbReference>
<keyword evidence="3" id="KW-0597">Phosphoprotein</keyword>
<dbReference type="Gene3D" id="1.10.287.130">
    <property type="match status" value="1"/>
</dbReference>
<dbReference type="Gene3D" id="3.30.565.10">
    <property type="entry name" value="Histidine kinase-like ATPase, C-terminal domain"/>
    <property type="match status" value="1"/>
</dbReference>
<dbReference type="SMART" id="SM00388">
    <property type="entry name" value="HisKA"/>
    <property type="match status" value="1"/>
</dbReference>
<protein>
    <recommendedName>
        <fullName evidence="2">histidine kinase</fullName>
        <ecNumber evidence="2">2.7.13.3</ecNumber>
    </recommendedName>
</protein>
<dbReference type="SMART" id="SM00387">
    <property type="entry name" value="HATPase_c"/>
    <property type="match status" value="1"/>
</dbReference>
<keyword evidence="11" id="KW-1185">Reference proteome</keyword>
<dbReference type="InterPro" id="IPR004358">
    <property type="entry name" value="Sig_transdc_His_kin-like_C"/>
</dbReference>
<dbReference type="RefSeq" id="WP_093919217.1">
    <property type="nucleotide sequence ID" value="NZ_FONW01000002.1"/>
</dbReference>
<dbReference type="InterPro" id="IPR003594">
    <property type="entry name" value="HATPase_dom"/>
</dbReference>
<dbReference type="STRING" id="655355.SAMN05216283_102574"/>
<dbReference type="InterPro" id="IPR003661">
    <property type="entry name" value="HisK_dim/P_dom"/>
</dbReference>
<dbReference type="InterPro" id="IPR013655">
    <property type="entry name" value="PAS_fold_3"/>
</dbReference>
<accession>A0A1I2FRL4</accession>
<dbReference type="Gene3D" id="3.30.450.20">
    <property type="entry name" value="PAS domain"/>
    <property type="match status" value="1"/>
</dbReference>
<evidence type="ECO:0000256" key="3">
    <source>
        <dbReference type="ARBA" id="ARBA00022553"/>
    </source>
</evidence>
<dbReference type="Proteomes" id="UP000198964">
    <property type="component" value="Unassembled WGS sequence"/>
</dbReference>
<reference evidence="10 11" key="1">
    <citation type="submission" date="2016-10" db="EMBL/GenBank/DDBJ databases">
        <authorList>
            <person name="de Groot N.N."/>
        </authorList>
    </citation>
    <scope>NUCLEOTIDE SEQUENCE [LARGE SCALE GENOMIC DNA]</scope>
    <source>
        <strain evidence="10 11">CGMCC 1.9156</strain>
    </source>
</reference>
<dbReference type="SUPFAM" id="SSF55785">
    <property type="entry name" value="PYP-like sensor domain (PAS domain)"/>
    <property type="match status" value="1"/>
</dbReference>
<dbReference type="PANTHER" id="PTHR43711">
    <property type="entry name" value="TWO-COMPONENT HISTIDINE KINASE"/>
    <property type="match status" value="1"/>
</dbReference>
<dbReference type="GO" id="GO:0000155">
    <property type="term" value="F:phosphorelay sensor kinase activity"/>
    <property type="evidence" value="ECO:0007669"/>
    <property type="project" value="InterPro"/>
</dbReference>
<dbReference type="PROSITE" id="PS50112">
    <property type="entry name" value="PAS"/>
    <property type="match status" value="1"/>
</dbReference>
<dbReference type="InterPro" id="IPR036890">
    <property type="entry name" value="HATPase_C_sf"/>
</dbReference>
<evidence type="ECO:0000259" key="9">
    <source>
        <dbReference type="PROSITE" id="PS50113"/>
    </source>
</evidence>
<organism evidence="10 11">
    <name type="scientific">Sunxiuqinia elliptica</name>
    <dbReference type="NCBI Taxonomy" id="655355"/>
    <lineage>
        <taxon>Bacteria</taxon>
        <taxon>Pseudomonadati</taxon>
        <taxon>Bacteroidota</taxon>
        <taxon>Bacteroidia</taxon>
        <taxon>Marinilabiliales</taxon>
        <taxon>Prolixibacteraceae</taxon>
        <taxon>Sunxiuqinia</taxon>
    </lineage>
</organism>
<evidence type="ECO:0000259" key="8">
    <source>
        <dbReference type="PROSITE" id="PS50112"/>
    </source>
</evidence>
<dbReference type="Gene3D" id="3.30.450.40">
    <property type="match status" value="1"/>
</dbReference>
<keyword evidence="4" id="KW-0808">Transferase</keyword>
<evidence type="ECO:0000259" key="7">
    <source>
        <dbReference type="PROSITE" id="PS50109"/>
    </source>
</evidence>
<dbReference type="SUPFAM" id="SSF55874">
    <property type="entry name" value="ATPase domain of HSP90 chaperone/DNA topoisomerase II/histidine kinase"/>
    <property type="match status" value="1"/>
</dbReference>
<dbReference type="SUPFAM" id="SSF55781">
    <property type="entry name" value="GAF domain-like"/>
    <property type="match status" value="1"/>
</dbReference>
<keyword evidence="6" id="KW-0902">Two-component regulatory system</keyword>
<dbReference type="EMBL" id="FONW01000002">
    <property type="protein sequence ID" value="SFF07643.1"/>
    <property type="molecule type" value="Genomic_DNA"/>
</dbReference>
<dbReference type="SUPFAM" id="SSF47384">
    <property type="entry name" value="Homodimeric domain of signal transducing histidine kinase"/>
    <property type="match status" value="1"/>
</dbReference>
<dbReference type="Pfam" id="PF01590">
    <property type="entry name" value="GAF"/>
    <property type="match status" value="1"/>
</dbReference>